<keyword evidence="1" id="KW-0472">Membrane</keyword>
<keyword evidence="1" id="KW-1133">Transmembrane helix</keyword>
<accession>A0A8S5M197</accession>
<evidence type="ECO:0000256" key="1">
    <source>
        <dbReference type="SAM" id="Phobius"/>
    </source>
</evidence>
<dbReference type="EMBL" id="BK014790">
    <property type="protein sequence ID" value="DAD75851.1"/>
    <property type="molecule type" value="Genomic_DNA"/>
</dbReference>
<sequence>MFAMFLIMLIAPGMGIFVLYCVICGLFGKHDKSHNHYSYHYVDDEEQRINEWGLDDDWRWGKL</sequence>
<keyword evidence="1" id="KW-0812">Transmembrane</keyword>
<evidence type="ECO:0000313" key="2">
    <source>
        <dbReference type="EMBL" id="DAD75851.1"/>
    </source>
</evidence>
<protein>
    <submittedName>
        <fullName evidence="2">Uncharacterized protein</fullName>
    </submittedName>
</protein>
<name>A0A8S5M197_9CAUD</name>
<proteinExistence type="predicted"/>
<organism evidence="2">
    <name type="scientific">Siphoviridae sp. ct37J14</name>
    <dbReference type="NCBI Taxonomy" id="2826280"/>
    <lineage>
        <taxon>Viruses</taxon>
        <taxon>Duplodnaviria</taxon>
        <taxon>Heunggongvirae</taxon>
        <taxon>Uroviricota</taxon>
        <taxon>Caudoviricetes</taxon>
    </lineage>
</organism>
<feature type="transmembrane region" description="Helical" evidence="1">
    <location>
        <begin position="6"/>
        <end position="28"/>
    </location>
</feature>
<reference evidence="2" key="1">
    <citation type="journal article" date="2021" name="Proc. Natl. Acad. Sci. U.S.A.">
        <title>A Catalog of Tens of Thousands of Viruses from Human Metagenomes Reveals Hidden Associations with Chronic Diseases.</title>
        <authorList>
            <person name="Tisza M.J."/>
            <person name="Buck C.B."/>
        </authorList>
    </citation>
    <scope>NUCLEOTIDE SEQUENCE</scope>
    <source>
        <strain evidence="2">Ct37J14</strain>
    </source>
</reference>